<evidence type="ECO:0000256" key="2">
    <source>
        <dbReference type="ARBA" id="ARBA00022737"/>
    </source>
</evidence>
<dbReference type="PANTHER" id="PTHR46093:SF18">
    <property type="entry name" value="FIBRONECTIN TYPE-III DOMAIN-CONTAINING PROTEIN"/>
    <property type="match status" value="1"/>
</dbReference>
<dbReference type="Pfam" id="PF02214">
    <property type="entry name" value="BTB_2"/>
    <property type="match status" value="1"/>
</dbReference>
<dbReference type="InterPro" id="IPR015915">
    <property type="entry name" value="Kelch-typ_b-propeller"/>
</dbReference>
<protein>
    <recommendedName>
        <fullName evidence="3">Potassium channel tetramerisation-type BTB domain-containing protein</fullName>
    </recommendedName>
</protein>
<reference evidence="4 5" key="1">
    <citation type="journal article" date="2018" name="BMC Genomics">
        <title>Genomic comparison of Trypanosoma conorhini and Trypanosoma rangeli to Trypanosoma cruzi strains of high and low virulence.</title>
        <authorList>
            <person name="Bradwell K.R."/>
            <person name="Koparde V.N."/>
            <person name="Matveyev A.V."/>
            <person name="Serrano M.G."/>
            <person name="Alves J.M."/>
            <person name="Parikh H."/>
            <person name="Huang B."/>
            <person name="Lee V."/>
            <person name="Espinosa-Alvarez O."/>
            <person name="Ortiz P.A."/>
            <person name="Costa-Martins A.G."/>
            <person name="Teixeira M.M."/>
            <person name="Buck G.A."/>
        </authorList>
    </citation>
    <scope>NUCLEOTIDE SEQUENCE [LARGE SCALE GENOMIC DNA]</scope>
    <source>
        <strain evidence="4 5">025E</strain>
    </source>
</reference>
<dbReference type="SUPFAM" id="SSF54695">
    <property type="entry name" value="POZ domain"/>
    <property type="match status" value="1"/>
</dbReference>
<dbReference type="GO" id="GO:0051260">
    <property type="term" value="P:protein homooligomerization"/>
    <property type="evidence" value="ECO:0007669"/>
    <property type="project" value="InterPro"/>
</dbReference>
<dbReference type="PANTHER" id="PTHR46093">
    <property type="entry name" value="ACYL-COA-BINDING DOMAIN-CONTAINING PROTEIN 5"/>
    <property type="match status" value="1"/>
</dbReference>
<dbReference type="SUPFAM" id="SSF117281">
    <property type="entry name" value="Kelch motif"/>
    <property type="match status" value="1"/>
</dbReference>
<evidence type="ECO:0000313" key="5">
    <source>
        <dbReference type="Proteomes" id="UP000284403"/>
    </source>
</evidence>
<organism evidence="4 5">
    <name type="scientific">Trypanosoma conorhini</name>
    <dbReference type="NCBI Taxonomy" id="83891"/>
    <lineage>
        <taxon>Eukaryota</taxon>
        <taxon>Discoba</taxon>
        <taxon>Euglenozoa</taxon>
        <taxon>Kinetoplastea</taxon>
        <taxon>Metakinetoplastina</taxon>
        <taxon>Trypanosomatida</taxon>
        <taxon>Trypanosomatidae</taxon>
        <taxon>Trypanosoma</taxon>
    </lineage>
</organism>
<evidence type="ECO:0000313" key="4">
    <source>
        <dbReference type="EMBL" id="RNF13630.1"/>
    </source>
</evidence>
<dbReference type="RefSeq" id="XP_029226879.1">
    <property type="nucleotide sequence ID" value="XM_029373008.1"/>
</dbReference>
<dbReference type="EMBL" id="MKKU01000397">
    <property type="protein sequence ID" value="RNF13630.1"/>
    <property type="molecule type" value="Genomic_DNA"/>
</dbReference>
<comment type="caution">
    <text evidence="4">The sequence shown here is derived from an EMBL/GenBank/DDBJ whole genome shotgun (WGS) entry which is preliminary data.</text>
</comment>
<accession>A0A3R7NXW5</accession>
<dbReference type="AlphaFoldDB" id="A0A3R7NXW5"/>
<feature type="domain" description="Potassium channel tetramerisation-type BTB" evidence="3">
    <location>
        <begin position="124"/>
        <end position="184"/>
    </location>
</feature>
<dbReference type="InterPro" id="IPR003131">
    <property type="entry name" value="T1-type_BTB"/>
</dbReference>
<keyword evidence="5" id="KW-1185">Reference proteome</keyword>
<proteinExistence type="predicted"/>
<dbReference type="Gene3D" id="2.120.10.80">
    <property type="entry name" value="Kelch-type beta propeller"/>
    <property type="match status" value="2"/>
</dbReference>
<dbReference type="OrthoDB" id="10251809at2759"/>
<keyword evidence="1" id="KW-0880">Kelch repeat</keyword>
<name>A0A3R7NXW5_9TRYP</name>
<keyword evidence="2" id="KW-0677">Repeat</keyword>
<gene>
    <name evidence="4" type="ORF">Tco025E_06119</name>
</gene>
<sequence>MNTRLYELPGLVGGEGLPLVLEDHPQPGSQGCACPAGHQMSVNEENKEVVNGGGDNKGADNGGVLIENLLSQYEHLQRSALAYMRTSHSAYLRLQLKRQRMEQQERALRRRAELVASASLSPTIKLNIGGMRFHVQRDTLLQFTLTVFHLLEDELFVVQRDAFGCLFLDRDPWLFRELLFLLRERRQRILEAGSVSAALSPGGVEYRRLAQLPPTEHKRLMDEARYYGLNELVRELTTTRFQWQQCELVPVSLSDCETGGSEHSGASSLRPPRGCCFATCVSLQEDVYLFGGCGEHEVVLNSFYRLHLEFDSTEDEHEEEAVVADNKAPPMRSQRLRYELIEPLSDGAGGNVSVPEPRSGHAMVLLQGRYLLLFYGNNLHSHLNDVWLYHLTRGIWVQLGVRGAFVEARSGHTVTEVNKRFFLIGGKRLFGANRCLFAEVFEGHLDISRMELTWSIVAAPQPTQSPLQQRQQQQGEGMSSLLHIGVTGATAAATTTTVDADGDNEEDSVCGTLPMAYHTAVEYKGRYVIVYGGIRALSGTQIGDDRGGEGRWNSMAAATASVRGAPPHVYQFDTLEFTWRRLRTSTDSPNLPWSDVPRSGHIALRQHDDMHVIGSYKEQRRLPIFALSLKTLTWRQIQTTVAPPHSTPCGRAMTTGVLLPPTAQNPYPMVLIYGGYDVMNRKYLDDAHVLTL</sequence>
<dbReference type="Proteomes" id="UP000284403">
    <property type="component" value="Unassembled WGS sequence"/>
</dbReference>
<dbReference type="GeneID" id="40319730"/>
<dbReference type="Gene3D" id="3.30.710.10">
    <property type="entry name" value="Potassium Channel Kv1.1, Chain A"/>
    <property type="match status" value="1"/>
</dbReference>
<evidence type="ECO:0000259" key="3">
    <source>
        <dbReference type="Pfam" id="PF02214"/>
    </source>
</evidence>
<evidence type="ECO:0000256" key="1">
    <source>
        <dbReference type="ARBA" id="ARBA00022441"/>
    </source>
</evidence>
<dbReference type="InterPro" id="IPR011333">
    <property type="entry name" value="SKP1/BTB/POZ_sf"/>
</dbReference>